<feature type="non-terminal residue" evidence="2">
    <location>
        <position position="1"/>
    </location>
</feature>
<name>A0A0F9CGX1_9ZZZZ</name>
<feature type="compositionally biased region" description="Basic and acidic residues" evidence="1">
    <location>
        <begin position="40"/>
        <end position="55"/>
    </location>
</feature>
<accession>A0A0F9CGX1</accession>
<reference evidence="2" key="1">
    <citation type="journal article" date="2015" name="Nature">
        <title>Complex archaea that bridge the gap between prokaryotes and eukaryotes.</title>
        <authorList>
            <person name="Spang A."/>
            <person name="Saw J.H."/>
            <person name="Jorgensen S.L."/>
            <person name="Zaremba-Niedzwiedzka K."/>
            <person name="Martijn J."/>
            <person name="Lind A.E."/>
            <person name="van Eijk R."/>
            <person name="Schleper C."/>
            <person name="Guy L."/>
            <person name="Ettema T.J."/>
        </authorList>
    </citation>
    <scope>NUCLEOTIDE SEQUENCE</scope>
</reference>
<dbReference type="AlphaFoldDB" id="A0A0F9CGX1"/>
<evidence type="ECO:0000256" key="1">
    <source>
        <dbReference type="SAM" id="MobiDB-lite"/>
    </source>
</evidence>
<proteinExistence type="predicted"/>
<protein>
    <submittedName>
        <fullName evidence="2">Uncharacterized protein</fullName>
    </submittedName>
</protein>
<dbReference type="EMBL" id="LAZR01033272">
    <property type="protein sequence ID" value="KKL48573.1"/>
    <property type="molecule type" value="Genomic_DNA"/>
</dbReference>
<evidence type="ECO:0000313" key="2">
    <source>
        <dbReference type="EMBL" id="KKL48573.1"/>
    </source>
</evidence>
<gene>
    <name evidence="2" type="ORF">LCGC14_2324140</name>
</gene>
<feature type="region of interest" description="Disordered" evidence="1">
    <location>
        <begin position="29"/>
        <end position="55"/>
    </location>
</feature>
<organism evidence="2">
    <name type="scientific">marine sediment metagenome</name>
    <dbReference type="NCBI Taxonomy" id="412755"/>
    <lineage>
        <taxon>unclassified sequences</taxon>
        <taxon>metagenomes</taxon>
        <taxon>ecological metagenomes</taxon>
    </lineage>
</organism>
<sequence>PKRTETGGGNMRRGCTFGLASNPFRREIMGTKMPTPAPDPRTKPTPEADKHDRHPMAVCLDIESIR</sequence>
<comment type="caution">
    <text evidence="2">The sequence shown here is derived from an EMBL/GenBank/DDBJ whole genome shotgun (WGS) entry which is preliminary data.</text>
</comment>